<organism evidence="1 2">
    <name type="scientific">Heterobasidion irregulare (strain TC 32-1)</name>
    <dbReference type="NCBI Taxonomy" id="747525"/>
    <lineage>
        <taxon>Eukaryota</taxon>
        <taxon>Fungi</taxon>
        <taxon>Dikarya</taxon>
        <taxon>Basidiomycota</taxon>
        <taxon>Agaricomycotina</taxon>
        <taxon>Agaricomycetes</taxon>
        <taxon>Russulales</taxon>
        <taxon>Bondarzewiaceae</taxon>
        <taxon>Heterobasidion</taxon>
        <taxon>Heterobasidion annosum species complex</taxon>
    </lineage>
</organism>
<gene>
    <name evidence="1" type="ORF">HETIRDRAFT_418228</name>
</gene>
<sequence length="105" mass="12077">MRARGRLCRSSEPCKQFSNVSRRHMLGNIEHMCMQCSFYTRCSLRINTEASDWFTYTSKQSGDDSLQCCQSISPHSGYQGCLLSRCYSSSMNSRDVYAIRRGNIH</sequence>
<accession>W4KB87</accession>
<keyword evidence="2" id="KW-1185">Reference proteome</keyword>
<dbReference type="RefSeq" id="XP_009546836.1">
    <property type="nucleotide sequence ID" value="XM_009548541.1"/>
</dbReference>
<dbReference type="HOGENOM" id="CLU_2236938_0_0_1"/>
<dbReference type="AlphaFoldDB" id="W4KB87"/>
<name>W4KB87_HETIT</name>
<dbReference type="Proteomes" id="UP000030671">
    <property type="component" value="Unassembled WGS sequence"/>
</dbReference>
<proteinExistence type="predicted"/>
<evidence type="ECO:0000313" key="2">
    <source>
        <dbReference type="Proteomes" id="UP000030671"/>
    </source>
</evidence>
<dbReference type="KEGG" id="hir:HETIRDRAFT_418228"/>
<dbReference type="EMBL" id="KI925458">
    <property type="protein sequence ID" value="ETW82306.1"/>
    <property type="molecule type" value="Genomic_DNA"/>
</dbReference>
<evidence type="ECO:0000313" key="1">
    <source>
        <dbReference type="EMBL" id="ETW82306.1"/>
    </source>
</evidence>
<reference evidence="1 2" key="1">
    <citation type="journal article" date="2012" name="New Phytol.">
        <title>Insight into trade-off between wood decay and parasitism from the genome of a fungal forest pathogen.</title>
        <authorList>
            <person name="Olson A."/>
            <person name="Aerts A."/>
            <person name="Asiegbu F."/>
            <person name="Belbahri L."/>
            <person name="Bouzid O."/>
            <person name="Broberg A."/>
            <person name="Canback B."/>
            <person name="Coutinho P.M."/>
            <person name="Cullen D."/>
            <person name="Dalman K."/>
            <person name="Deflorio G."/>
            <person name="van Diepen L.T."/>
            <person name="Dunand C."/>
            <person name="Duplessis S."/>
            <person name="Durling M."/>
            <person name="Gonthier P."/>
            <person name="Grimwood J."/>
            <person name="Fossdal C.G."/>
            <person name="Hansson D."/>
            <person name="Henrissat B."/>
            <person name="Hietala A."/>
            <person name="Himmelstrand K."/>
            <person name="Hoffmeister D."/>
            <person name="Hogberg N."/>
            <person name="James T.Y."/>
            <person name="Karlsson M."/>
            <person name="Kohler A."/>
            <person name="Kues U."/>
            <person name="Lee Y.H."/>
            <person name="Lin Y.C."/>
            <person name="Lind M."/>
            <person name="Lindquist E."/>
            <person name="Lombard V."/>
            <person name="Lucas S."/>
            <person name="Lunden K."/>
            <person name="Morin E."/>
            <person name="Murat C."/>
            <person name="Park J."/>
            <person name="Raffaello T."/>
            <person name="Rouze P."/>
            <person name="Salamov A."/>
            <person name="Schmutz J."/>
            <person name="Solheim H."/>
            <person name="Stahlberg J."/>
            <person name="Velez H."/>
            <person name="de Vries R.P."/>
            <person name="Wiebenga A."/>
            <person name="Woodward S."/>
            <person name="Yakovlev I."/>
            <person name="Garbelotto M."/>
            <person name="Martin F."/>
            <person name="Grigoriev I.V."/>
            <person name="Stenlid J."/>
        </authorList>
    </citation>
    <scope>NUCLEOTIDE SEQUENCE [LARGE SCALE GENOMIC DNA]</scope>
    <source>
        <strain evidence="1 2">TC 32-1</strain>
    </source>
</reference>
<protein>
    <submittedName>
        <fullName evidence="1">Uncharacterized protein</fullName>
    </submittedName>
</protein>
<dbReference type="GeneID" id="20673459"/>
<dbReference type="InParanoid" id="W4KB87"/>